<protein>
    <recommendedName>
        <fullName evidence="4">PRKR-interacting protein 1 homolog</fullName>
    </recommendedName>
</protein>
<reference evidence="2 3" key="1">
    <citation type="journal article" date="2017" name="Gigascience">
        <title>Genome sequence of the small brown planthopper, Laodelphax striatellus.</title>
        <authorList>
            <person name="Zhu J."/>
            <person name="Jiang F."/>
            <person name="Wang X."/>
            <person name="Yang P."/>
            <person name="Bao Y."/>
            <person name="Zhao W."/>
            <person name="Wang W."/>
            <person name="Lu H."/>
            <person name="Wang Q."/>
            <person name="Cui N."/>
            <person name="Li J."/>
            <person name="Chen X."/>
            <person name="Luo L."/>
            <person name="Yu J."/>
            <person name="Kang L."/>
            <person name="Cui F."/>
        </authorList>
    </citation>
    <scope>NUCLEOTIDE SEQUENCE [LARGE SCALE GENOMIC DNA]</scope>
    <source>
        <strain evidence="2">Lst14</strain>
    </source>
</reference>
<evidence type="ECO:0000313" key="2">
    <source>
        <dbReference type="EMBL" id="RZF48291.1"/>
    </source>
</evidence>
<dbReference type="EMBL" id="QKKF02002587">
    <property type="protein sequence ID" value="RZF48291.1"/>
    <property type="molecule type" value="Genomic_DNA"/>
</dbReference>
<organism evidence="2 3">
    <name type="scientific">Laodelphax striatellus</name>
    <name type="common">Small brown planthopper</name>
    <name type="synonym">Delphax striatella</name>
    <dbReference type="NCBI Taxonomy" id="195883"/>
    <lineage>
        <taxon>Eukaryota</taxon>
        <taxon>Metazoa</taxon>
        <taxon>Ecdysozoa</taxon>
        <taxon>Arthropoda</taxon>
        <taxon>Hexapoda</taxon>
        <taxon>Insecta</taxon>
        <taxon>Pterygota</taxon>
        <taxon>Neoptera</taxon>
        <taxon>Paraneoptera</taxon>
        <taxon>Hemiptera</taxon>
        <taxon>Auchenorrhyncha</taxon>
        <taxon>Fulgoroidea</taxon>
        <taxon>Delphacidae</taxon>
        <taxon>Criomorphinae</taxon>
        <taxon>Laodelphax</taxon>
    </lineage>
</organism>
<dbReference type="SMR" id="A0A482XTS0"/>
<gene>
    <name evidence="2" type="ORF">LSTR_LSTR014497</name>
</gene>
<dbReference type="STRING" id="195883.A0A482XTS0"/>
<feature type="compositionally biased region" description="Acidic residues" evidence="1">
    <location>
        <begin position="192"/>
        <end position="203"/>
    </location>
</feature>
<dbReference type="AlphaFoldDB" id="A0A482XTS0"/>
<dbReference type="Proteomes" id="UP000291343">
    <property type="component" value="Unassembled WGS sequence"/>
</dbReference>
<sequence>MPRAHGHHQNSNLEEVRLCLLFSIPFIIYTSNLLLSYSKPLLIYSNSSMSDDDKKASSKPAVARTASDLQRMKLEKLMKNPDKPIVIPEPSREKKSPHVPEFVRNVMGSSAGAGSGEFHVYRHLRRKEYSRQKFIQEKAEKELLEEAYHQKILENRLASEERTAKKRAKRLKKKAKKKQKKTTTESVKSESESEPQSESEEED</sequence>
<comment type="caution">
    <text evidence="2">The sequence shown here is derived from an EMBL/GenBank/DDBJ whole genome shotgun (WGS) entry which is preliminary data.</text>
</comment>
<keyword evidence="3" id="KW-1185">Reference proteome</keyword>
<dbReference type="PANTHER" id="PTHR13507">
    <property type="entry name" value="PRKR-INTERACTING PROTEIN 1"/>
    <property type="match status" value="1"/>
</dbReference>
<evidence type="ECO:0000256" key="1">
    <source>
        <dbReference type="SAM" id="MobiDB-lite"/>
    </source>
</evidence>
<dbReference type="PANTHER" id="PTHR13507:SF0">
    <property type="entry name" value="PRKR-INTERACTING PROTEIN 1"/>
    <property type="match status" value="1"/>
</dbReference>
<evidence type="ECO:0008006" key="4">
    <source>
        <dbReference type="Google" id="ProtNLM"/>
    </source>
</evidence>
<proteinExistence type="predicted"/>
<dbReference type="InterPro" id="IPR009548">
    <property type="entry name" value="Prkrip1"/>
</dbReference>
<dbReference type="GO" id="GO:0005730">
    <property type="term" value="C:nucleolus"/>
    <property type="evidence" value="ECO:0007669"/>
    <property type="project" value="TreeGrafter"/>
</dbReference>
<accession>A0A482XTS0</accession>
<dbReference type="GO" id="GO:0019901">
    <property type="term" value="F:protein kinase binding"/>
    <property type="evidence" value="ECO:0007669"/>
    <property type="project" value="TreeGrafter"/>
</dbReference>
<feature type="compositionally biased region" description="Basic residues" evidence="1">
    <location>
        <begin position="164"/>
        <end position="181"/>
    </location>
</feature>
<dbReference type="Pfam" id="PF06658">
    <property type="entry name" value="DUF1168"/>
    <property type="match status" value="1"/>
</dbReference>
<dbReference type="OrthoDB" id="10067079at2759"/>
<dbReference type="GO" id="GO:0003725">
    <property type="term" value="F:double-stranded RNA binding"/>
    <property type="evidence" value="ECO:0007669"/>
    <property type="project" value="InterPro"/>
</dbReference>
<evidence type="ECO:0000313" key="3">
    <source>
        <dbReference type="Proteomes" id="UP000291343"/>
    </source>
</evidence>
<dbReference type="GO" id="GO:0004860">
    <property type="term" value="F:protein kinase inhibitor activity"/>
    <property type="evidence" value="ECO:0007669"/>
    <property type="project" value="TreeGrafter"/>
</dbReference>
<feature type="region of interest" description="Disordered" evidence="1">
    <location>
        <begin position="159"/>
        <end position="203"/>
    </location>
</feature>
<dbReference type="InParanoid" id="A0A482XTS0"/>
<name>A0A482XTS0_LAOST</name>